<name>A0AA41Q6U8_9ACTN</name>
<dbReference type="SUPFAM" id="SSF51735">
    <property type="entry name" value="NAD(P)-binding Rossmann-fold domains"/>
    <property type="match status" value="1"/>
</dbReference>
<dbReference type="GO" id="GO:0016491">
    <property type="term" value="F:oxidoreductase activity"/>
    <property type="evidence" value="ECO:0007669"/>
    <property type="project" value="UniProtKB-KW"/>
</dbReference>
<evidence type="ECO:0000313" key="3">
    <source>
        <dbReference type="EMBL" id="MCF2532297.1"/>
    </source>
</evidence>
<keyword evidence="4" id="KW-1185">Reference proteome</keyword>
<comment type="caution">
    <text evidence="3">The sequence shown here is derived from an EMBL/GenBank/DDBJ whole genome shotgun (WGS) entry which is preliminary data.</text>
</comment>
<dbReference type="PANTHER" id="PTHR14239">
    <property type="entry name" value="DUDULIN-RELATED"/>
    <property type="match status" value="1"/>
</dbReference>
<dbReference type="AlphaFoldDB" id="A0AA41Q6U8"/>
<feature type="domain" description="Pyrroline-5-carboxylate reductase catalytic N-terminal" evidence="2">
    <location>
        <begin position="2"/>
        <end position="91"/>
    </location>
</feature>
<dbReference type="Pfam" id="PF03807">
    <property type="entry name" value="F420_oxidored"/>
    <property type="match status" value="1"/>
</dbReference>
<evidence type="ECO:0000259" key="2">
    <source>
        <dbReference type="Pfam" id="PF03807"/>
    </source>
</evidence>
<accession>A0AA41Q6U8</accession>
<dbReference type="EMBL" id="JAKFHA010000032">
    <property type="protein sequence ID" value="MCF2532297.1"/>
    <property type="molecule type" value="Genomic_DNA"/>
</dbReference>
<dbReference type="InterPro" id="IPR028939">
    <property type="entry name" value="P5C_Rdtase_cat_N"/>
</dbReference>
<keyword evidence="1" id="KW-0560">Oxidoreductase</keyword>
<sequence length="220" mass="21832">MRIGILGTGQMAVALGGAWAKAGHDVLIGGRSPENAAKAAADAGARHGTLREAAEFGEAVLLAVPTSAVADVLGAAGDGVLSGRPLIDCTNAFQPDTAAAGGAGGFVLSVDAAAEQIAALAPGAHVVKAFNLCAAEVWASHVRTYEGRKLAVPLCGDDAAAVAAVARLAADIGLAAIPAGGLRRAKYLEAASVFAVGLWFAGHDARAMFPPLEAAFAEVD</sequence>
<evidence type="ECO:0000313" key="4">
    <source>
        <dbReference type="Proteomes" id="UP001165378"/>
    </source>
</evidence>
<dbReference type="PANTHER" id="PTHR14239:SF10">
    <property type="entry name" value="REDUCTASE"/>
    <property type="match status" value="1"/>
</dbReference>
<dbReference type="Proteomes" id="UP001165378">
    <property type="component" value="Unassembled WGS sequence"/>
</dbReference>
<proteinExistence type="predicted"/>
<evidence type="ECO:0000256" key="1">
    <source>
        <dbReference type="ARBA" id="ARBA00023002"/>
    </source>
</evidence>
<protein>
    <submittedName>
        <fullName evidence="3">NAD(P)-binding domain-containing protein</fullName>
    </submittedName>
</protein>
<dbReference type="InterPro" id="IPR051267">
    <property type="entry name" value="STEAP_metalloreductase"/>
</dbReference>
<reference evidence="3" key="1">
    <citation type="submission" date="2022-01" db="EMBL/GenBank/DDBJ databases">
        <title>Genome-Based Taxonomic Classification of the Phylum Actinobacteria.</title>
        <authorList>
            <person name="Gao Y."/>
        </authorList>
    </citation>
    <scope>NUCLEOTIDE SEQUENCE</scope>
    <source>
        <strain evidence="3">KLBMP 8922</strain>
    </source>
</reference>
<dbReference type="RefSeq" id="WP_235057073.1">
    <property type="nucleotide sequence ID" value="NZ_JAKFHA010000032.1"/>
</dbReference>
<dbReference type="InterPro" id="IPR036291">
    <property type="entry name" value="NAD(P)-bd_dom_sf"/>
</dbReference>
<organism evidence="3 4">
    <name type="scientific">Yinghuangia soli</name>
    <dbReference type="NCBI Taxonomy" id="2908204"/>
    <lineage>
        <taxon>Bacteria</taxon>
        <taxon>Bacillati</taxon>
        <taxon>Actinomycetota</taxon>
        <taxon>Actinomycetes</taxon>
        <taxon>Kitasatosporales</taxon>
        <taxon>Streptomycetaceae</taxon>
        <taxon>Yinghuangia</taxon>
    </lineage>
</organism>
<gene>
    <name evidence="3" type="ORF">LZ495_34490</name>
</gene>
<dbReference type="Gene3D" id="3.40.50.720">
    <property type="entry name" value="NAD(P)-binding Rossmann-like Domain"/>
    <property type="match status" value="1"/>
</dbReference>